<reference evidence="1" key="2">
    <citation type="submission" date="2013-10" db="EMBL/GenBank/DDBJ databases">
        <authorList>
            <person name="Aslett M."/>
        </authorList>
    </citation>
    <scope>NUCLEOTIDE SEQUENCE [LARGE SCALE GENOMIC DNA]</scope>
    <source>
        <strain evidence="1">Houghton</strain>
    </source>
</reference>
<evidence type="ECO:0000313" key="1">
    <source>
        <dbReference type="EMBL" id="CDI77827.1"/>
    </source>
</evidence>
<proteinExistence type="predicted"/>
<organism evidence="1 2">
    <name type="scientific">Eimeria praecox</name>
    <dbReference type="NCBI Taxonomy" id="51316"/>
    <lineage>
        <taxon>Eukaryota</taxon>
        <taxon>Sar</taxon>
        <taxon>Alveolata</taxon>
        <taxon>Apicomplexa</taxon>
        <taxon>Conoidasida</taxon>
        <taxon>Coccidia</taxon>
        <taxon>Eucoccidiorida</taxon>
        <taxon>Eimeriorina</taxon>
        <taxon>Eimeriidae</taxon>
        <taxon>Eimeria</taxon>
    </lineage>
</organism>
<reference evidence="1" key="1">
    <citation type="submission" date="2013-10" db="EMBL/GenBank/DDBJ databases">
        <title>Genomic analysis of the causative agents of coccidiosis in chickens.</title>
        <authorList>
            <person name="Reid A.J."/>
            <person name="Blake D."/>
            <person name="Billington K."/>
            <person name="Browne H."/>
            <person name="Dunn M."/>
            <person name="Hung S."/>
            <person name="Kawahara F."/>
            <person name="Miranda-Saavedra D."/>
            <person name="Mourier T."/>
            <person name="Nagra H."/>
            <person name="Otto T.D."/>
            <person name="Rawlings N."/>
            <person name="Sanchez A."/>
            <person name="Sanders M."/>
            <person name="Subramaniam C."/>
            <person name="Tay Y."/>
            <person name="Dear P."/>
            <person name="Doerig C."/>
            <person name="Gruber A."/>
            <person name="Parkinson J."/>
            <person name="Shirley M."/>
            <person name="Wan K.L."/>
            <person name="Berriman M."/>
            <person name="Tomley F."/>
            <person name="Pain A."/>
        </authorList>
    </citation>
    <scope>NUCLEOTIDE SEQUENCE [LARGE SCALE GENOMIC DNA]</scope>
    <source>
        <strain evidence="1">Houghton</strain>
    </source>
</reference>
<gene>
    <name evidence="1" type="ORF">EPH_0048050</name>
</gene>
<keyword evidence="2" id="KW-1185">Reference proteome</keyword>
<dbReference type="InterPro" id="IPR015943">
    <property type="entry name" value="WD40/YVTN_repeat-like_dom_sf"/>
</dbReference>
<dbReference type="Proteomes" id="UP000018201">
    <property type="component" value="Unassembled WGS sequence"/>
</dbReference>
<dbReference type="EMBL" id="HG691541">
    <property type="protein sequence ID" value="CDI77827.1"/>
    <property type="molecule type" value="Genomic_DNA"/>
</dbReference>
<dbReference type="Gene3D" id="2.130.10.10">
    <property type="entry name" value="YVTN repeat-like/Quinoprotein amine dehydrogenase"/>
    <property type="match status" value="2"/>
</dbReference>
<sequence>MVCSAVSEAASPNAAAAAAAAATTATATATETAAAAAATATAAATARSVCFEDDKEEEDISLSSLLDKQQETAGSILFTPGRDNALVEWIFDNPDGIPRELKSRRGNIGTVTHMEFYGPEAKQLLVATTQGGRGFLGYLGCLYGVFEG</sequence>
<accession>U6GE54</accession>
<dbReference type="OrthoDB" id="10250769at2759"/>
<dbReference type="VEuPathDB" id="ToxoDB:EPH_0048050"/>
<name>U6GE54_9EIME</name>
<dbReference type="AlphaFoldDB" id="U6GE54"/>
<evidence type="ECO:0000313" key="2">
    <source>
        <dbReference type="Proteomes" id="UP000018201"/>
    </source>
</evidence>
<protein>
    <submittedName>
        <fullName evidence="1">WD-repeat membrane protein, putative</fullName>
    </submittedName>
</protein>